<sequence>MASKSTTVISQPPLHQRTPPLTQHTKITRSHSLMGRAKLNSPAVRCCIGFNDDDGGSCALGGGTLVEAMREAQPYMMAHRGSTFVVVLSSEIIDGPHLPSILEKPLNDPAGSDTAANLTAVNRN</sequence>
<proteinExistence type="predicted"/>
<feature type="region of interest" description="Disordered" evidence="1">
    <location>
        <begin position="1"/>
        <end position="21"/>
    </location>
</feature>
<feature type="region of interest" description="Disordered" evidence="1">
    <location>
        <begin position="105"/>
        <end position="124"/>
    </location>
</feature>
<reference evidence="2" key="1">
    <citation type="submission" date="2020-06" db="EMBL/GenBank/DDBJ databases">
        <authorList>
            <person name="Li T."/>
            <person name="Hu X."/>
            <person name="Zhang T."/>
            <person name="Song X."/>
            <person name="Zhang H."/>
            <person name="Dai N."/>
            <person name="Sheng W."/>
            <person name="Hou X."/>
            <person name="Wei L."/>
        </authorList>
    </citation>
    <scope>NUCLEOTIDE SEQUENCE</scope>
    <source>
        <strain evidence="2">3651</strain>
        <tissue evidence="2">Leaf</tissue>
    </source>
</reference>
<feature type="compositionally biased region" description="Polar residues" evidence="1">
    <location>
        <begin position="1"/>
        <end position="10"/>
    </location>
</feature>
<comment type="caution">
    <text evidence="2">The sequence shown here is derived from an EMBL/GenBank/DDBJ whole genome shotgun (WGS) entry which is preliminary data.</text>
</comment>
<dbReference type="Proteomes" id="UP001293254">
    <property type="component" value="Unassembled WGS sequence"/>
</dbReference>
<feature type="compositionally biased region" description="Polar residues" evidence="1">
    <location>
        <begin position="114"/>
        <end position="124"/>
    </location>
</feature>
<dbReference type="Gene3D" id="3.40.1160.10">
    <property type="entry name" value="Acetylglutamate kinase-like"/>
    <property type="match status" value="1"/>
</dbReference>
<reference evidence="2" key="2">
    <citation type="journal article" date="2024" name="Plant">
        <title>Genomic evolution and insights into agronomic trait innovations of Sesamum species.</title>
        <authorList>
            <person name="Miao H."/>
            <person name="Wang L."/>
            <person name="Qu L."/>
            <person name="Liu H."/>
            <person name="Sun Y."/>
            <person name="Le M."/>
            <person name="Wang Q."/>
            <person name="Wei S."/>
            <person name="Zheng Y."/>
            <person name="Lin W."/>
            <person name="Duan Y."/>
            <person name="Cao H."/>
            <person name="Xiong S."/>
            <person name="Wang X."/>
            <person name="Wei L."/>
            <person name="Li C."/>
            <person name="Ma Q."/>
            <person name="Ju M."/>
            <person name="Zhao R."/>
            <person name="Li G."/>
            <person name="Mu C."/>
            <person name="Tian Q."/>
            <person name="Mei H."/>
            <person name="Zhang T."/>
            <person name="Gao T."/>
            <person name="Zhang H."/>
        </authorList>
    </citation>
    <scope>NUCLEOTIDE SEQUENCE</scope>
    <source>
        <strain evidence="2">3651</strain>
    </source>
</reference>
<dbReference type="InterPro" id="IPR036393">
    <property type="entry name" value="AceGlu_kinase-like_sf"/>
</dbReference>
<name>A0AAE2CBW9_9LAMI</name>
<protein>
    <submittedName>
        <fullName evidence="2">Uncharacterized protein</fullName>
    </submittedName>
</protein>
<dbReference type="AlphaFoldDB" id="A0AAE2CBW9"/>
<accession>A0AAE2CBW9</accession>
<evidence type="ECO:0000313" key="2">
    <source>
        <dbReference type="EMBL" id="KAK4416345.1"/>
    </source>
</evidence>
<evidence type="ECO:0000256" key="1">
    <source>
        <dbReference type="SAM" id="MobiDB-lite"/>
    </source>
</evidence>
<evidence type="ECO:0000313" key="3">
    <source>
        <dbReference type="Proteomes" id="UP001293254"/>
    </source>
</evidence>
<organism evidence="2 3">
    <name type="scientific">Sesamum alatum</name>
    <dbReference type="NCBI Taxonomy" id="300844"/>
    <lineage>
        <taxon>Eukaryota</taxon>
        <taxon>Viridiplantae</taxon>
        <taxon>Streptophyta</taxon>
        <taxon>Embryophyta</taxon>
        <taxon>Tracheophyta</taxon>
        <taxon>Spermatophyta</taxon>
        <taxon>Magnoliopsida</taxon>
        <taxon>eudicotyledons</taxon>
        <taxon>Gunneridae</taxon>
        <taxon>Pentapetalae</taxon>
        <taxon>asterids</taxon>
        <taxon>lamiids</taxon>
        <taxon>Lamiales</taxon>
        <taxon>Pedaliaceae</taxon>
        <taxon>Sesamum</taxon>
    </lineage>
</organism>
<gene>
    <name evidence="2" type="ORF">Salat_2460000</name>
</gene>
<keyword evidence="3" id="KW-1185">Reference proteome</keyword>
<dbReference type="EMBL" id="JACGWO010000010">
    <property type="protein sequence ID" value="KAK4416345.1"/>
    <property type="molecule type" value="Genomic_DNA"/>
</dbReference>